<dbReference type="Proteomes" id="UP001237448">
    <property type="component" value="Unassembled WGS sequence"/>
</dbReference>
<dbReference type="InterPro" id="IPR011042">
    <property type="entry name" value="6-blade_b-propeller_TolB-like"/>
</dbReference>
<dbReference type="InterPro" id="IPR005511">
    <property type="entry name" value="SMP-30"/>
</dbReference>
<sequence length="292" mass="30840">MIRIAAECANTLGEAAAWDAREGRLLWLDLVEPALFGYAPATKAASRLALDAPTPLGPVIPTGRPGTLLLAHPAGLSLLDARTGGLTPFVAPEQGRAGLLYNDGKVDRWGRLWIGTSDAAEAEPRGVLWCLAPGAAPVMADAGFVVSNGPAFSPDGRTLYFSDSIGRRILAYDIAPDSPKPTGRRVFASFAMDEGLPDGLAVDAEGGVWVAHWDGWRITRFSPEGERLRVILLPVPRVTSLAFGDPGLATLYVTTARLDLSPVMLAAAPLSGHLFAIDAGVEGLEDRPFPLD</sequence>
<name>A0ABU0FM71_9HYPH</name>
<dbReference type="Pfam" id="PF08450">
    <property type="entry name" value="SGL"/>
    <property type="match status" value="1"/>
</dbReference>
<dbReference type="RefSeq" id="WP_307434821.1">
    <property type="nucleotide sequence ID" value="NZ_JAUSVK010000001.1"/>
</dbReference>
<dbReference type="PRINTS" id="PR01790">
    <property type="entry name" value="SMP30FAMILY"/>
</dbReference>
<reference evidence="3 4" key="1">
    <citation type="submission" date="2023-07" db="EMBL/GenBank/DDBJ databases">
        <title>Genomic Encyclopedia of Type Strains, Phase IV (KMG-IV): sequencing the most valuable type-strain genomes for metagenomic binning, comparative biology and taxonomic classification.</title>
        <authorList>
            <person name="Goeker M."/>
        </authorList>
    </citation>
    <scope>NUCLEOTIDE SEQUENCE [LARGE SCALE GENOMIC DNA]</scope>
    <source>
        <strain evidence="3 4">DSM 5896</strain>
    </source>
</reference>
<accession>A0ABU0FM71</accession>
<proteinExistence type="inferred from homology"/>
<evidence type="ECO:0000313" key="4">
    <source>
        <dbReference type="Proteomes" id="UP001237448"/>
    </source>
</evidence>
<feature type="domain" description="SMP-30/Gluconolactonase/LRE-like region" evidence="2">
    <location>
        <begin position="12"/>
        <end position="257"/>
    </location>
</feature>
<evidence type="ECO:0000259" key="2">
    <source>
        <dbReference type="Pfam" id="PF08450"/>
    </source>
</evidence>
<dbReference type="PANTHER" id="PTHR10907:SF47">
    <property type="entry name" value="REGUCALCIN"/>
    <property type="match status" value="1"/>
</dbReference>
<evidence type="ECO:0000313" key="3">
    <source>
        <dbReference type="EMBL" id="MDQ0395707.1"/>
    </source>
</evidence>
<dbReference type="Gene3D" id="2.120.10.30">
    <property type="entry name" value="TolB, C-terminal domain"/>
    <property type="match status" value="1"/>
</dbReference>
<evidence type="ECO:0000256" key="1">
    <source>
        <dbReference type="ARBA" id="ARBA00008853"/>
    </source>
</evidence>
<comment type="caution">
    <text evidence="3">The sequence shown here is derived from an EMBL/GenBank/DDBJ whole genome shotgun (WGS) entry which is preliminary data.</text>
</comment>
<dbReference type="SUPFAM" id="SSF63829">
    <property type="entry name" value="Calcium-dependent phosphotriesterase"/>
    <property type="match status" value="1"/>
</dbReference>
<organism evidence="3 4">
    <name type="scientific">Labrys monachus</name>
    <dbReference type="NCBI Taxonomy" id="217067"/>
    <lineage>
        <taxon>Bacteria</taxon>
        <taxon>Pseudomonadati</taxon>
        <taxon>Pseudomonadota</taxon>
        <taxon>Alphaproteobacteria</taxon>
        <taxon>Hyphomicrobiales</taxon>
        <taxon>Xanthobacteraceae</taxon>
        <taxon>Labrys</taxon>
    </lineage>
</organism>
<keyword evidence="4" id="KW-1185">Reference proteome</keyword>
<dbReference type="EMBL" id="JAUSVK010000001">
    <property type="protein sequence ID" value="MDQ0395707.1"/>
    <property type="molecule type" value="Genomic_DNA"/>
</dbReference>
<protein>
    <submittedName>
        <fullName evidence="3">Sugar lactone lactonase YvrE</fullName>
    </submittedName>
</protein>
<dbReference type="PANTHER" id="PTHR10907">
    <property type="entry name" value="REGUCALCIN"/>
    <property type="match status" value="1"/>
</dbReference>
<gene>
    <name evidence="3" type="ORF">J3R73_005499</name>
</gene>
<dbReference type="InterPro" id="IPR013658">
    <property type="entry name" value="SGL"/>
</dbReference>
<comment type="similarity">
    <text evidence="1">Belongs to the SMP-30/CGR1 family.</text>
</comment>